<gene>
    <name evidence="9" type="ORF">H8S44_14855</name>
</gene>
<dbReference type="PANTHER" id="PTHR34581:SF2">
    <property type="entry name" value="PTS SYSTEM N,N'-DIACETYLCHITOBIOSE-SPECIFIC EIIB COMPONENT"/>
    <property type="match status" value="1"/>
</dbReference>
<evidence type="ECO:0000313" key="9">
    <source>
        <dbReference type="EMBL" id="MBC5661033.1"/>
    </source>
</evidence>
<evidence type="ECO:0000256" key="7">
    <source>
        <dbReference type="PROSITE-ProRule" id="PRU00423"/>
    </source>
</evidence>
<feature type="domain" description="PTS EIIB type-3" evidence="8">
    <location>
        <begin position="1"/>
        <end position="99"/>
    </location>
</feature>
<accession>A0A923LEX7</accession>
<dbReference type="GO" id="GO:0016301">
    <property type="term" value="F:kinase activity"/>
    <property type="evidence" value="ECO:0007669"/>
    <property type="project" value="UniProtKB-KW"/>
</dbReference>
<dbReference type="AlphaFoldDB" id="A0A923LEX7"/>
<dbReference type="InterPro" id="IPR036095">
    <property type="entry name" value="PTS_EIIB-like_sf"/>
</dbReference>
<keyword evidence="5" id="KW-0598">Phosphotransferase system</keyword>
<evidence type="ECO:0000259" key="8">
    <source>
        <dbReference type="PROSITE" id="PS51100"/>
    </source>
</evidence>
<dbReference type="InterPro" id="IPR013012">
    <property type="entry name" value="PTS_EIIB_3"/>
</dbReference>
<proteinExistence type="predicted"/>
<feature type="modified residue" description="Phosphocysteine; by EIIA" evidence="7">
    <location>
        <position position="7"/>
    </location>
</feature>
<dbReference type="PROSITE" id="PS51100">
    <property type="entry name" value="PTS_EIIB_TYPE_3"/>
    <property type="match status" value="1"/>
</dbReference>
<dbReference type="Pfam" id="PF02302">
    <property type="entry name" value="PTS_IIB"/>
    <property type="match status" value="1"/>
</dbReference>
<dbReference type="Gene3D" id="3.40.50.2300">
    <property type="match status" value="1"/>
</dbReference>
<evidence type="ECO:0000256" key="5">
    <source>
        <dbReference type="ARBA" id="ARBA00022683"/>
    </source>
</evidence>
<keyword evidence="3" id="KW-0762">Sugar transport</keyword>
<evidence type="ECO:0000313" key="10">
    <source>
        <dbReference type="Proteomes" id="UP000649345"/>
    </source>
</evidence>
<dbReference type="RefSeq" id="WP_186873973.1">
    <property type="nucleotide sequence ID" value="NZ_JACOOR010000010.1"/>
</dbReference>
<keyword evidence="6" id="KW-0418">Kinase</keyword>
<evidence type="ECO:0000256" key="6">
    <source>
        <dbReference type="ARBA" id="ARBA00022777"/>
    </source>
</evidence>
<dbReference type="PANTHER" id="PTHR34581">
    <property type="entry name" value="PTS SYSTEM N,N'-DIACETYLCHITOBIOSE-SPECIFIC EIIB COMPONENT"/>
    <property type="match status" value="1"/>
</dbReference>
<organism evidence="9 10">
    <name type="scientific">Anaerosacchariphilus hominis</name>
    <dbReference type="NCBI Taxonomy" id="2763017"/>
    <lineage>
        <taxon>Bacteria</taxon>
        <taxon>Bacillati</taxon>
        <taxon>Bacillota</taxon>
        <taxon>Clostridia</taxon>
        <taxon>Lachnospirales</taxon>
        <taxon>Lachnospiraceae</taxon>
        <taxon>Anaerosacchariphilus</taxon>
    </lineage>
</organism>
<keyword evidence="1" id="KW-0813">Transport</keyword>
<comment type="caution">
    <text evidence="9">The sequence shown here is derived from an EMBL/GenBank/DDBJ whole genome shotgun (WGS) entry which is preliminary data.</text>
</comment>
<keyword evidence="4" id="KW-0808">Transferase</keyword>
<keyword evidence="2" id="KW-0597">Phosphoprotein</keyword>
<dbReference type="EMBL" id="JACOOR010000010">
    <property type="protein sequence ID" value="MBC5661033.1"/>
    <property type="molecule type" value="Genomic_DNA"/>
</dbReference>
<evidence type="ECO:0000256" key="2">
    <source>
        <dbReference type="ARBA" id="ARBA00022553"/>
    </source>
</evidence>
<dbReference type="SUPFAM" id="SSF52794">
    <property type="entry name" value="PTS system IIB component-like"/>
    <property type="match status" value="1"/>
</dbReference>
<evidence type="ECO:0000256" key="3">
    <source>
        <dbReference type="ARBA" id="ARBA00022597"/>
    </source>
</evidence>
<reference evidence="9" key="1">
    <citation type="submission" date="2020-08" db="EMBL/GenBank/DDBJ databases">
        <title>Genome public.</title>
        <authorList>
            <person name="Liu C."/>
            <person name="Sun Q."/>
        </authorList>
    </citation>
    <scope>NUCLEOTIDE SEQUENCE</scope>
    <source>
        <strain evidence="9">NSJ-68</strain>
    </source>
</reference>
<name>A0A923LEX7_9FIRM</name>
<dbReference type="InterPro" id="IPR003501">
    <property type="entry name" value="PTS_EIIB_2/3"/>
</dbReference>
<dbReference type="Proteomes" id="UP000649345">
    <property type="component" value="Unassembled WGS sequence"/>
</dbReference>
<evidence type="ECO:0000256" key="4">
    <source>
        <dbReference type="ARBA" id="ARBA00022679"/>
    </source>
</evidence>
<sequence>MRILFICGNGVSSGMIAARTGKAGKAQGYDVETEAYSYTELSEVIDDFDVVLAAPQMKCNEEMISETCQEHGKKYALIDNYAFSTLDGAKCFETAKSLI</sequence>
<dbReference type="InterPro" id="IPR051819">
    <property type="entry name" value="PTS_sugar-specific_EIIB"/>
</dbReference>
<dbReference type="GO" id="GO:0008982">
    <property type="term" value="F:protein-N(PI)-phosphohistidine-sugar phosphotransferase activity"/>
    <property type="evidence" value="ECO:0007669"/>
    <property type="project" value="InterPro"/>
</dbReference>
<protein>
    <submittedName>
        <fullName evidence="9">PTS lactose transporter subunit IIBC</fullName>
    </submittedName>
</protein>
<evidence type="ECO:0000256" key="1">
    <source>
        <dbReference type="ARBA" id="ARBA00022448"/>
    </source>
</evidence>
<keyword evidence="10" id="KW-1185">Reference proteome</keyword>
<dbReference type="GO" id="GO:0009401">
    <property type="term" value="P:phosphoenolpyruvate-dependent sugar phosphotransferase system"/>
    <property type="evidence" value="ECO:0007669"/>
    <property type="project" value="UniProtKB-KW"/>
</dbReference>